<dbReference type="PANTHER" id="PTHR46832:SF1">
    <property type="entry name" value="5'-METHYLTHIOADENOSINE_S-ADENOSYLHOMOCYSTEINE NUCLEOSIDASE"/>
    <property type="match status" value="1"/>
</dbReference>
<dbReference type="GO" id="GO:0009116">
    <property type="term" value="P:nucleoside metabolic process"/>
    <property type="evidence" value="ECO:0007669"/>
    <property type="project" value="InterPro"/>
</dbReference>
<dbReference type="GO" id="GO:0008782">
    <property type="term" value="F:adenosylhomocysteine nucleosidase activity"/>
    <property type="evidence" value="ECO:0007669"/>
    <property type="project" value="TreeGrafter"/>
</dbReference>
<proteinExistence type="predicted"/>
<dbReference type="AlphaFoldDB" id="A0A1L7CUZ2"/>
<name>A0A1L7CUZ2_9CORY</name>
<dbReference type="OrthoDB" id="3852236at2"/>
<sequence>MSAPVLFVAADRGEAAGLPSGAELLVTGVGLVRAAAAVARRLARREYSRVVNIGTAGALHDGMRGVFEVETVTQHDLDVAAIERIMGVPFPVELSLPLVGGGALPTARLASGDAFISDAAVRARLAASADLAEMEGYAVAWAAREAGVPVTLLKQISDNADDESEARWLGALPRAAVELADAARTLGFV</sequence>
<dbReference type="GO" id="GO:0005829">
    <property type="term" value="C:cytosol"/>
    <property type="evidence" value="ECO:0007669"/>
    <property type="project" value="TreeGrafter"/>
</dbReference>
<dbReference type="GO" id="GO:0019284">
    <property type="term" value="P:L-methionine salvage from S-adenosylmethionine"/>
    <property type="evidence" value="ECO:0007669"/>
    <property type="project" value="TreeGrafter"/>
</dbReference>
<dbReference type="Proteomes" id="UP000185434">
    <property type="component" value="Chromosome"/>
</dbReference>
<dbReference type="SUPFAM" id="SSF53167">
    <property type="entry name" value="Purine and uridine phosphorylases"/>
    <property type="match status" value="1"/>
</dbReference>
<accession>A0A1L7CUZ2</accession>
<reference evidence="2 3" key="1">
    <citation type="submission" date="2014-08" db="EMBL/GenBank/DDBJ databases">
        <title>Complete genome sequence of Corynebacterium frankenforstense ST18(T) (=DSM 45800(T)), isolated from raw cow milk.</title>
        <authorList>
            <person name="Ruckert C."/>
            <person name="Albersmeier A."/>
            <person name="Winkler A."/>
            <person name="Lipski A."/>
            <person name="Kalinowski J."/>
        </authorList>
    </citation>
    <scope>NUCLEOTIDE SEQUENCE [LARGE SCALE GENOMIC DNA]</scope>
    <source>
        <strain evidence="2 3">ST18</strain>
    </source>
</reference>
<dbReference type="KEGG" id="cfk:CFRA_10720"/>
<dbReference type="STRING" id="1437875.CFRA_10720"/>
<feature type="domain" description="Nucleoside phosphorylase" evidence="1">
    <location>
        <begin position="24"/>
        <end position="180"/>
    </location>
</feature>
<evidence type="ECO:0000313" key="3">
    <source>
        <dbReference type="Proteomes" id="UP000185434"/>
    </source>
</evidence>
<keyword evidence="3" id="KW-1185">Reference proteome</keyword>
<evidence type="ECO:0000313" key="2">
    <source>
        <dbReference type="EMBL" id="APT89621.1"/>
    </source>
</evidence>
<dbReference type="EMBL" id="CP009247">
    <property type="protein sequence ID" value="APT89621.1"/>
    <property type="molecule type" value="Genomic_DNA"/>
</dbReference>
<protein>
    <recommendedName>
        <fullName evidence="1">Nucleoside phosphorylase domain-containing protein</fullName>
    </recommendedName>
</protein>
<evidence type="ECO:0000259" key="1">
    <source>
        <dbReference type="Pfam" id="PF01048"/>
    </source>
</evidence>
<dbReference type="GO" id="GO:0008930">
    <property type="term" value="F:methylthioadenosine nucleosidase activity"/>
    <property type="evidence" value="ECO:0007669"/>
    <property type="project" value="TreeGrafter"/>
</dbReference>
<dbReference type="InterPro" id="IPR000845">
    <property type="entry name" value="Nucleoside_phosphorylase_d"/>
</dbReference>
<dbReference type="Pfam" id="PF01048">
    <property type="entry name" value="PNP_UDP_1"/>
    <property type="match status" value="1"/>
</dbReference>
<dbReference type="Gene3D" id="3.40.50.1580">
    <property type="entry name" value="Nucleoside phosphorylase domain"/>
    <property type="match status" value="1"/>
</dbReference>
<gene>
    <name evidence="2" type="ORF">CFRA_10720</name>
</gene>
<organism evidence="2 3">
    <name type="scientific">Corynebacterium frankenforstense DSM 45800</name>
    <dbReference type="NCBI Taxonomy" id="1437875"/>
    <lineage>
        <taxon>Bacteria</taxon>
        <taxon>Bacillati</taxon>
        <taxon>Actinomycetota</taxon>
        <taxon>Actinomycetes</taxon>
        <taxon>Mycobacteriales</taxon>
        <taxon>Corynebacteriaceae</taxon>
        <taxon>Corynebacterium</taxon>
    </lineage>
</organism>
<dbReference type="NCBIfam" id="NF004168">
    <property type="entry name" value="PRK05634.1"/>
    <property type="match status" value="1"/>
</dbReference>
<dbReference type="PANTHER" id="PTHR46832">
    <property type="entry name" value="5'-METHYLTHIOADENOSINE/S-ADENOSYLHOMOCYSTEINE NUCLEOSIDASE"/>
    <property type="match status" value="1"/>
</dbReference>
<dbReference type="RefSeq" id="WP_075664616.1">
    <property type="nucleotide sequence ID" value="NZ_CP009247.1"/>
</dbReference>
<dbReference type="InterPro" id="IPR035994">
    <property type="entry name" value="Nucleoside_phosphorylase_sf"/>
</dbReference>